<protein>
    <submittedName>
        <fullName evidence="1">Uncharacterized protein</fullName>
    </submittedName>
</protein>
<organism evidence="1 2">
    <name type="scientific">Mycena sanguinolenta</name>
    <dbReference type="NCBI Taxonomy" id="230812"/>
    <lineage>
        <taxon>Eukaryota</taxon>
        <taxon>Fungi</taxon>
        <taxon>Dikarya</taxon>
        <taxon>Basidiomycota</taxon>
        <taxon>Agaricomycotina</taxon>
        <taxon>Agaricomycetes</taxon>
        <taxon>Agaricomycetidae</taxon>
        <taxon>Agaricales</taxon>
        <taxon>Marasmiineae</taxon>
        <taxon>Mycenaceae</taxon>
        <taxon>Mycena</taxon>
    </lineage>
</organism>
<evidence type="ECO:0000313" key="2">
    <source>
        <dbReference type="Proteomes" id="UP000623467"/>
    </source>
</evidence>
<dbReference type="EMBL" id="JACAZH010000001">
    <property type="protein sequence ID" value="KAF7377405.1"/>
    <property type="molecule type" value="Genomic_DNA"/>
</dbReference>
<dbReference type="OrthoDB" id="66095at2759"/>
<proteinExistence type="predicted"/>
<evidence type="ECO:0000313" key="1">
    <source>
        <dbReference type="EMBL" id="KAF7377405.1"/>
    </source>
</evidence>
<accession>A0A8H6ZKY8</accession>
<keyword evidence="2" id="KW-1185">Reference proteome</keyword>
<dbReference type="AlphaFoldDB" id="A0A8H6ZKY8"/>
<dbReference type="Proteomes" id="UP000623467">
    <property type="component" value="Unassembled WGS sequence"/>
</dbReference>
<reference evidence="1" key="1">
    <citation type="submission" date="2020-05" db="EMBL/GenBank/DDBJ databases">
        <title>Mycena genomes resolve the evolution of fungal bioluminescence.</title>
        <authorList>
            <person name="Tsai I.J."/>
        </authorList>
    </citation>
    <scope>NUCLEOTIDE SEQUENCE</scope>
    <source>
        <strain evidence="1">160909Yilan</strain>
    </source>
</reference>
<gene>
    <name evidence="1" type="ORF">MSAN_00162100</name>
</gene>
<comment type="caution">
    <text evidence="1">The sequence shown here is derived from an EMBL/GenBank/DDBJ whole genome shotgun (WGS) entry which is preliminary data.</text>
</comment>
<name>A0A8H6ZKY8_9AGAR</name>
<sequence length="300" mass="33279">MSFSLLWPLGVVSSWLLLSFLPTGSLVDRIFVALATISVSWIFLAKWFQANNPSLYPRAGNSVEDISNDSDPDYHPSSPDDAFQVRRCLLNFLPPELVNTILDEAEYWPRIRSTRNQLLVVHASSSSDNNASLRCLVTPPFPASQALGGPSARLRVKRVKFDIVSNDQGWGGDLQDHGTYNGSYTWFEAVILRRAPQPEGRRLSPARPLFEVTNQDGCSRWLVQTNRCATVQAETHSIVWQADGMETASGHDREENGSGDGAGFIELLAPEDRIAIVARARFPGWVNCVRSVSVVVYYAV</sequence>